<keyword evidence="1" id="KW-0863">Zinc-finger</keyword>
<dbReference type="GO" id="GO:0008270">
    <property type="term" value="F:zinc ion binding"/>
    <property type="evidence" value="ECO:0007669"/>
    <property type="project" value="UniProtKB-KW"/>
</dbReference>
<reference evidence="3 4" key="1">
    <citation type="journal article" date="2014" name="Nat. Commun.">
        <title>Molecular traces of alternative social organization in a termite genome.</title>
        <authorList>
            <person name="Terrapon N."/>
            <person name="Li C."/>
            <person name="Robertson H.M."/>
            <person name="Ji L."/>
            <person name="Meng X."/>
            <person name="Booth W."/>
            <person name="Chen Z."/>
            <person name="Childers C.P."/>
            <person name="Glastad K.M."/>
            <person name="Gokhale K."/>
            <person name="Gowin J."/>
            <person name="Gronenberg W."/>
            <person name="Hermansen R.A."/>
            <person name="Hu H."/>
            <person name="Hunt B.G."/>
            <person name="Huylmans A.K."/>
            <person name="Khalil S.M."/>
            <person name="Mitchell R.D."/>
            <person name="Munoz-Torres M.C."/>
            <person name="Mustard J.A."/>
            <person name="Pan H."/>
            <person name="Reese J.T."/>
            <person name="Scharf M.E."/>
            <person name="Sun F."/>
            <person name="Vogel H."/>
            <person name="Xiao J."/>
            <person name="Yang W."/>
            <person name="Yang Z."/>
            <person name="Yang Z."/>
            <person name="Zhou J."/>
            <person name="Zhu J."/>
            <person name="Brent C.S."/>
            <person name="Elsik C.G."/>
            <person name="Goodisman M.A."/>
            <person name="Liberles D.A."/>
            <person name="Roe R.M."/>
            <person name="Vargo E.L."/>
            <person name="Vilcinskas A."/>
            <person name="Wang J."/>
            <person name="Bornberg-Bauer E."/>
            <person name="Korb J."/>
            <person name="Zhang G."/>
            <person name="Liebig J."/>
        </authorList>
    </citation>
    <scope>NUCLEOTIDE SEQUENCE [LARGE SCALE GENOMIC DNA]</scope>
    <source>
        <tissue evidence="3">Whole organism</tissue>
    </source>
</reference>
<gene>
    <name evidence="3" type="ORF">L798_06569</name>
</gene>
<dbReference type="InParanoid" id="A0A067REV6"/>
<evidence type="ECO:0000259" key="2">
    <source>
        <dbReference type="PROSITE" id="PS50157"/>
    </source>
</evidence>
<dbReference type="Pfam" id="PF00096">
    <property type="entry name" value="zf-C2H2"/>
    <property type="match status" value="1"/>
</dbReference>
<organism evidence="3 4">
    <name type="scientific">Zootermopsis nevadensis</name>
    <name type="common">Dampwood termite</name>
    <dbReference type="NCBI Taxonomy" id="136037"/>
    <lineage>
        <taxon>Eukaryota</taxon>
        <taxon>Metazoa</taxon>
        <taxon>Ecdysozoa</taxon>
        <taxon>Arthropoda</taxon>
        <taxon>Hexapoda</taxon>
        <taxon>Insecta</taxon>
        <taxon>Pterygota</taxon>
        <taxon>Neoptera</taxon>
        <taxon>Polyneoptera</taxon>
        <taxon>Dictyoptera</taxon>
        <taxon>Blattodea</taxon>
        <taxon>Blattoidea</taxon>
        <taxon>Termitoidae</taxon>
        <taxon>Termopsidae</taxon>
        <taxon>Zootermopsis</taxon>
    </lineage>
</organism>
<sequence>MYDKLPMGLAQCKVCGKIVTNMRNHYLSHFPEHHQCEICLKFFSRSDSLKLHIRRKHLK</sequence>
<name>A0A067REV6_ZOONE</name>
<dbReference type="SMART" id="SM00355">
    <property type="entry name" value="ZnF_C2H2"/>
    <property type="match status" value="2"/>
</dbReference>
<dbReference type="EMBL" id="KK852680">
    <property type="protein sequence ID" value="KDR18589.1"/>
    <property type="molecule type" value="Genomic_DNA"/>
</dbReference>
<dbReference type="Gene3D" id="3.30.160.60">
    <property type="entry name" value="Classic Zinc Finger"/>
    <property type="match status" value="1"/>
</dbReference>
<keyword evidence="1" id="KW-0479">Metal-binding</keyword>
<protein>
    <recommendedName>
        <fullName evidence="2">C2H2-type domain-containing protein</fullName>
    </recommendedName>
</protein>
<dbReference type="InterPro" id="IPR036236">
    <property type="entry name" value="Znf_C2H2_sf"/>
</dbReference>
<dbReference type="InterPro" id="IPR013087">
    <property type="entry name" value="Znf_C2H2_type"/>
</dbReference>
<dbReference type="Pfam" id="PF12874">
    <property type="entry name" value="zf-met"/>
    <property type="match status" value="1"/>
</dbReference>
<dbReference type="SUPFAM" id="SSF57667">
    <property type="entry name" value="beta-beta-alpha zinc fingers"/>
    <property type="match status" value="1"/>
</dbReference>
<feature type="domain" description="C2H2-type" evidence="2">
    <location>
        <begin position="34"/>
        <end position="59"/>
    </location>
</feature>
<dbReference type="Proteomes" id="UP000027135">
    <property type="component" value="Unassembled WGS sequence"/>
</dbReference>
<dbReference type="PROSITE" id="PS50157">
    <property type="entry name" value="ZINC_FINGER_C2H2_2"/>
    <property type="match status" value="1"/>
</dbReference>
<dbReference type="AlphaFoldDB" id="A0A067REV6"/>
<evidence type="ECO:0000256" key="1">
    <source>
        <dbReference type="PROSITE-ProRule" id="PRU00042"/>
    </source>
</evidence>
<proteinExistence type="predicted"/>
<evidence type="ECO:0000313" key="3">
    <source>
        <dbReference type="EMBL" id="KDR18589.1"/>
    </source>
</evidence>
<dbReference type="PROSITE" id="PS00028">
    <property type="entry name" value="ZINC_FINGER_C2H2_1"/>
    <property type="match status" value="1"/>
</dbReference>
<accession>A0A067REV6</accession>
<evidence type="ECO:0000313" key="4">
    <source>
        <dbReference type="Proteomes" id="UP000027135"/>
    </source>
</evidence>
<dbReference type="eggNOG" id="KOG1721">
    <property type="taxonomic scope" value="Eukaryota"/>
</dbReference>
<keyword evidence="4" id="KW-1185">Reference proteome</keyword>
<keyword evidence="1" id="KW-0862">Zinc</keyword>